<dbReference type="RefSeq" id="WP_114356751.1">
    <property type="nucleotide sequence ID" value="NZ_QRDT01000003.1"/>
</dbReference>
<dbReference type="PANTHER" id="PTHR33933:SF1">
    <property type="entry name" value="PROTEIN ADENYLYLTRANSFERASE MNTA-RELATED"/>
    <property type="match status" value="1"/>
</dbReference>
<gene>
    <name evidence="2" type="ORF">BJ125_103167</name>
    <name evidence="3" type="ORF">SAMN05892882_103167</name>
</gene>
<dbReference type="OrthoDB" id="559450at2"/>
<sequence>MSVAFDIDEPLRLREAVNRLAMIGPVETIILFGSRARGDHTPDSDYDLCVILSDDVAPGAFTPISLWQQVSDPGIPIQIVPLRRSRFEAARADPGSISHQIERDGRVVFDKAALSLAP</sequence>
<protein>
    <submittedName>
        <fullName evidence="3">Nucleotidyltransferase-like protein</fullName>
    </submittedName>
</protein>
<evidence type="ECO:0000259" key="1">
    <source>
        <dbReference type="Pfam" id="PF18765"/>
    </source>
</evidence>
<dbReference type="SUPFAM" id="SSF81301">
    <property type="entry name" value="Nucleotidyltransferase"/>
    <property type="match status" value="1"/>
</dbReference>
<reference evidence="3 4" key="1">
    <citation type="submission" date="2017-08" db="EMBL/GenBank/DDBJ databases">
        <authorList>
            <person name="de Groot N.N."/>
        </authorList>
    </citation>
    <scope>NUCLEOTIDE SEQUENCE [LARGE SCALE GENOMIC DNA]</scope>
    <source>
        <strain evidence="3 4">JA575</strain>
    </source>
</reference>
<dbReference type="InterPro" id="IPR041633">
    <property type="entry name" value="Polbeta"/>
</dbReference>
<dbReference type="InterPro" id="IPR052548">
    <property type="entry name" value="Type_VII_TA_antitoxin"/>
</dbReference>
<dbReference type="AlphaFoldDB" id="A0A336JMA1"/>
<dbReference type="Pfam" id="PF18765">
    <property type="entry name" value="Polbeta"/>
    <property type="match status" value="1"/>
</dbReference>
<accession>A0A336JMA1</accession>
<keyword evidence="3" id="KW-0808">Transferase</keyword>
<dbReference type="Proteomes" id="UP000256343">
    <property type="component" value="Unassembled WGS sequence"/>
</dbReference>
<dbReference type="InterPro" id="IPR043519">
    <property type="entry name" value="NT_sf"/>
</dbReference>
<dbReference type="EMBL" id="QRDT01000003">
    <property type="protein sequence ID" value="RED38806.1"/>
    <property type="molecule type" value="Genomic_DNA"/>
</dbReference>
<reference evidence="2 5" key="2">
    <citation type="submission" date="2018-07" db="EMBL/GenBank/DDBJ databases">
        <title>Genomic Encyclopedia of Archaeal and Bacterial Type Strains, Phase II (KMG-II): from individual species to whole genera.</title>
        <authorList>
            <person name="Goeker M."/>
        </authorList>
    </citation>
    <scope>NUCLEOTIDE SEQUENCE [LARGE SCALE GENOMIC DNA]</scope>
    <source>
        <strain evidence="2 5">JA575</strain>
    </source>
</reference>
<dbReference type="EMBL" id="UFQQ01000003">
    <property type="protein sequence ID" value="SSW89626.1"/>
    <property type="molecule type" value="Genomic_DNA"/>
</dbReference>
<dbReference type="CDD" id="cd05403">
    <property type="entry name" value="NT_KNTase_like"/>
    <property type="match status" value="1"/>
</dbReference>
<evidence type="ECO:0000313" key="5">
    <source>
        <dbReference type="Proteomes" id="UP000256343"/>
    </source>
</evidence>
<feature type="domain" description="Polymerase beta nucleotidyltransferase" evidence="1">
    <location>
        <begin position="25"/>
        <end position="111"/>
    </location>
</feature>
<dbReference type="PANTHER" id="PTHR33933">
    <property type="entry name" value="NUCLEOTIDYLTRANSFERASE"/>
    <property type="match status" value="1"/>
</dbReference>
<keyword evidence="5" id="KW-1185">Reference proteome</keyword>
<organism evidence="3 4">
    <name type="scientific">Rhodopseudomonas pentothenatexigens</name>
    <dbReference type="NCBI Taxonomy" id="999699"/>
    <lineage>
        <taxon>Bacteria</taxon>
        <taxon>Pseudomonadati</taxon>
        <taxon>Pseudomonadota</taxon>
        <taxon>Alphaproteobacteria</taxon>
        <taxon>Hyphomicrobiales</taxon>
        <taxon>Nitrobacteraceae</taxon>
        <taxon>Rhodopseudomonas</taxon>
    </lineage>
</organism>
<evidence type="ECO:0000313" key="3">
    <source>
        <dbReference type="EMBL" id="SSW89626.1"/>
    </source>
</evidence>
<dbReference type="Gene3D" id="3.30.460.10">
    <property type="entry name" value="Beta Polymerase, domain 2"/>
    <property type="match status" value="1"/>
</dbReference>
<dbReference type="GO" id="GO:0016740">
    <property type="term" value="F:transferase activity"/>
    <property type="evidence" value="ECO:0007669"/>
    <property type="project" value="UniProtKB-KW"/>
</dbReference>
<dbReference type="Proteomes" id="UP000252631">
    <property type="component" value="Unassembled WGS sequence"/>
</dbReference>
<proteinExistence type="predicted"/>
<evidence type="ECO:0000313" key="2">
    <source>
        <dbReference type="EMBL" id="RED38806.1"/>
    </source>
</evidence>
<evidence type="ECO:0000313" key="4">
    <source>
        <dbReference type="Proteomes" id="UP000252631"/>
    </source>
</evidence>
<name>A0A336JMA1_9BRAD</name>